<evidence type="ECO:0000256" key="3">
    <source>
        <dbReference type="SAM" id="Phobius"/>
    </source>
</evidence>
<sequence length="552" mass="60985">MKDDSKASYGPSPDLTFGVAVVPYDGSSSDNSTLSTDISFGLDYDSAFDFYEPSSALGKKKTGFLYQPVAGRCSLGYASETNVTRIADLPENSNLIALAPLGSVQCGASFINQAVEDGAEALIFYDYAGGWSSLTFNYQDDSAELSLISDTNMRSYSSLSVYYVTGKIGSELVEQLESYSGNLTDVPNGDKLKSDYDSRDYVRVFVEIQSHGSHHLAALFIYIIVAVVAVLVLLAAASVIVHRVQAQRRKNLLRRLKNGEIDLAAVGIIRLTVPRGILDTFPTRLYVPTSGDSESDLQPEETNVTTKSAEMIVTAAEVAGFHQQSCPICLEDFRVNESLVKQLPCEHIYHVSCIDDFLEHHSSVCPLCKQSVLPKGYIPPTLQITNATVKRERLLRQDRERGLISDDTVEFLSNDRRHELQAKVFRERWGGGGRQALPRKWTRVAPDDNDDDTLELNELRLQSTSAGESISGTTAYTDDEDTSESEYSQKEPERARRQLTILQRTHLPAREEPGAIVAPDGSVIVVRSSVKEEAGQKSTIKQILHLLFPYIF</sequence>
<evidence type="ECO:0000256" key="2">
    <source>
        <dbReference type="SAM" id="MobiDB-lite"/>
    </source>
</evidence>
<keyword evidence="1" id="KW-0863">Zinc-finger</keyword>
<reference evidence="5 6" key="1">
    <citation type="submission" date="2024-03" db="EMBL/GenBank/DDBJ databases">
        <title>Genome-scale model development and genomic sequencing of the oleaginous clade Lipomyces.</title>
        <authorList>
            <consortium name="Lawrence Berkeley National Laboratory"/>
            <person name="Czajka J.J."/>
            <person name="Han Y."/>
            <person name="Kim J."/>
            <person name="Mondo S.J."/>
            <person name="Hofstad B.A."/>
            <person name="Robles A."/>
            <person name="Haridas S."/>
            <person name="Riley R."/>
            <person name="LaButti K."/>
            <person name="Pangilinan J."/>
            <person name="Andreopoulos W."/>
            <person name="Lipzen A."/>
            <person name="Yan J."/>
            <person name="Wang M."/>
            <person name="Ng V."/>
            <person name="Grigoriev I.V."/>
            <person name="Spatafora J.W."/>
            <person name="Magnuson J.K."/>
            <person name="Baker S.E."/>
            <person name="Pomraning K.R."/>
        </authorList>
    </citation>
    <scope>NUCLEOTIDE SEQUENCE [LARGE SCALE GENOMIC DNA]</scope>
    <source>
        <strain evidence="5 6">Phaff 52-87</strain>
    </source>
</reference>
<dbReference type="Gene3D" id="3.30.40.10">
    <property type="entry name" value="Zinc/RING finger domain, C3HC4 (zinc finger)"/>
    <property type="match status" value="1"/>
</dbReference>
<keyword evidence="3" id="KW-0472">Membrane</keyword>
<dbReference type="Proteomes" id="UP001498771">
    <property type="component" value="Unassembled WGS sequence"/>
</dbReference>
<organism evidence="5 6">
    <name type="scientific">Myxozyma melibiosi</name>
    <dbReference type="NCBI Taxonomy" id="54550"/>
    <lineage>
        <taxon>Eukaryota</taxon>
        <taxon>Fungi</taxon>
        <taxon>Dikarya</taxon>
        <taxon>Ascomycota</taxon>
        <taxon>Saccharomycotina</taxon>
        <taxon>Lipomycetes</taxon>
        <taxon>Lipomycetales</taxon>
        <taxon>Lipomycetaceae</taxon>
        <taxon>Myxozyma</taxon>
    </lineage>
</organism>
<evidence type="ECO:0000313" key="6">
    <source>
        <dbReference type="Proteomes" id="UP001498771"/>
    </source>
</evidence>
<dbReference type="PROSITE" id="PS50089">
    <property type="entry name" value="ZF_RING_2"/>
    <property type="match status" value="1"/>
</dbReference>
<dbReference type="CDD" id="cd16473">
    <property type="entry name" value="RING-H2_RNF103"/>
    <property type="match status" value="1"/>
</dbReference>
<keyword evidence="1" id="KW-0862">Zinc</keyword>
<keyword evidence="3" id="KW-0812">Transmembrane</keyword>
<dbReference type="GeneID" id="90038271"/>
<protein>
    <recommendedName>
        <fullName evidence="4">RING-type domain-containing protein</fullName>
    </recommendedName>
</protein>
<feature type="transmembrane region" description="Helical" evidence="3">
    <location>
        <begin position="219"/>
        <end position="241"/>
    </location>
</feature>
<dbReference type="PANTHER" id="PTHR45676:SF41">
    <property type="entry name" value="RING-H2 FINGER PROTEIN ATL66"/>
    <property type="match status" value="1"/>
</dbReference>
<dbReference type="PANTHER" id="PTHR45676">
    <property type="entry name" value="RING-H2 FINGER PROTEIN ATL51-RELATED"/>
    <property type="match status" value="1"/>
</dbReference>
<feature type="domain" description="RING-type" evidence="4">
    <location>
        <begin position="326"/>
        <end position="369"/>
    </location>
</feature>
<dbReference type="InterPro" id="IPR013083">
    <property type="entry name" value="Znf_RING/FYVE/PHD"/>
</dbReference>
<name>A0ABR1F5W6_9ASCO</name>
<dbReference type="EMBL" id="JBBJBU010000006">
    <property type="protein sequence ID" value="KAK7205215.1"/>
    <property type="molecule type" value="Genomic_DNA"/>
</dbReference>
<feature type="region of interest" description="Disordered" evidence="2">
    <location>
        <begin position="461"/>
        <end position="495"/>
    </location>
</feature>
<evidence type="ECO:0000259" key="4">
    <source>
        <dbReference type="PROSITE" id="PS50089"/>
    </source>
</evidence>
<dbReference type="SMART" id="SM00184">
    <property type="entry name" value="RING"/>
    <property type="match status" value="1"/>
</dbReference>
<dbReference type="Pfam" id="PF13639">
    <property type="entry name" value="zf-RING_2"/>
    <property type="match status" value="1"/>
</dbReference>
<comment type="caution">
    <text evidence="5">The sequence shown here is derived from an EMBL/GenBank/DDBJ whole genome shotgun (WGS) entry which is preliminary data.</text>
</comment>
<evidence type="ECO:0000313" key="5">
    <source>
        <dbReference type="EMBL" id="KAK7205215.1"/>
    </source>
</evidence>
<dbReference type="InterPro" id="IPR001841">
    <property type="entry name" value="Znf_RING"/>
</dbReference>
<dbReference type="SUPFAM" id="SSF57850">
    <property type="entry name" value="RING/U-box"/>
    <property type="match status" value="1"/>
</dbReference>
<keyword evidence="1" id="KW-0479">Metal-binding</keyword>
<evidence type="ECO:0000256" key="1">
    <source>
        <dbReference type="PROSITE-ProRule" id="PRU00175"/>
    </source>
</evidence>
<keyword evidence="3" id="KW-1133">Transmembrane helix</keyword>
<gene>
    <name evidence="5" type="ORF">BZA70DRAFT_279338</name>
</gene>
<accession>A0ABR1F5W6</accession>
<keyword evidence="6" id="KW-1185">Reference proteome</keyword>
<dbReference type="RefSeq" id="XP_064768248.1">
    <property type="nucleotide sequence ID" value="XM_064912759.1"/>
</dbReference>
<proteinExistence type="predicted"/>
<feature type="compositionally biased region" description="Polar residues" evidence="2">
    <location>
        <begin position="462"/>
        <end position="476"/>
    </location>
</feature>